<dbReference type="InterPro" id="IPR024072">
    <property type="entry name" value="DHFR-like_dom_sf"/>
</dbReference>
<sequence>MNNTEPPPATGIVLWGFTMTLNGFVAGPRHEMDWMTGFSARPGVIDELIESTGAVLAGRDGFDSAIGDSRPWGGAWEGPIFVLTHHPEDAPPTPDITFLSCPVQEAVQIGLEAAAGKNLAVFSPNIGTQLLELGLIDEIDIHIAPVLLGEGIRLYHNPGRTPVRLHRLDSDDPTLAARVRYRPTTTANIPGPAG</sequence>
<evidence type="ECO:0000313" key="2">
    <source>
        <dbReference type="Proteomes" id="UP000295258"/>
    </source>
</evidence>
<protein>
    <submittedName>
        <fullName evidence="1">Dihydrofolate reductase</fullName>
    </submittedName>
</protein>
<evidence type="ECO:0000313" key="1">
    <source>
        <dbReference type="EMBL" id="TDD07154.1"/>
    </source>
</evidence>
<gene>
    <name evidence="1" type="ORF">E1292_14045</name>
</gene>
<reference evidence="1 2" key="1">
    <citation type="submission" date="2019-03" db="EMBL/GenBank/DDBJ databases">
        <title>Draft genome sequences of novel Actinobacteria.</title>
        <authorList>
            <person name="Sahin N."/>
            <person name="Ay H."/>
            <person name="Saygin H."/>
        </authorList>
    </citation>
    <scope>NUCLEOTIDE SEQUENCE [LARGE SCALE GENOMIC DNA]</scope>
    <source>
        <strain evidence="1 2">KC310</strain>
    </source>
</reference>
<accession>A0A4R4VWG1</accession>
<dbReference type="AlphaFoldDB" id="A0A4R4VWG1"/>
<comment type="caution">
    <text evidence="1">The sequence shown here is derived from an EMBL/GenBank/DDBJ whole genome shotgun (WGS) entry which is preliminary data.</text>
</comment>
<organism evidence="1 2">
    <name type="scientific">Nonomuraea deserti</name>
    <dbReference type="NCBI Taxonomy" id="1848322"/>
    <lineage>
        <taxon>Bacteria</taxon>
        <taxon>Bacillati</taxon>
        <taxon>Actinomycetota</taxon>
        <taxon>Actinomycetes</taxon>
        <taxon>Streptosporangiales</taxon>
        <taxon>Streptosporangiaceae</taxon>
        <taxon>Nonomuraea</taxon>
    </lineage>
</organism>
<name>A0A4R4VWG1_9ACTN</name>
<dbReference type="RefSeq" id="WP_132595577.1">
    <property type="nucleotide sequence ID" value="NZ_SMKO01000028.1"/>
</dbReference>
<dbReference type="EMBL" id="SMKO01000028">
    <property type="protein sequence ID" value="TDD07154.1"/>
    <property type="molecule type" value="Genomic_DNA"/>
</dbReference>
<dbReference type="Gene3D" id="3.40.430.10">
    <property type="entry name" value="Dihydrofolate Reductase, subunit A"/>
    <property type="match status" value="1"/>
</dbReference>
<keyword evidence="2" id="KW-1185">Reference proteome</keyword>
<proteinExistence type="predicted"/>
<dbReference type="SUPFAM" id="SSF53597">
    <property type="entry name" value="Dihydrofolate reductase-like"/>
    <property type="match status" value="1"/>
</dbReference>
<dbReference type="Proteomes" id="UP000295258">
    <property type="component" value="Unassembled WGS sequence"/>
</dbReference>